<gene>
    <name evidence="3" type="ORF">HMPREF9715_00658</name>
</gene>
<dbReference type="RefSeq" id="WP_006257351.1">
    <property type="nucleotide sequence ID" value="NZ_JH590837.1"/>
</dbReference>
<accession>A0AAV3F6J5</accession>
<comment type="caution">
    <text evidence="3">The sequence shown here is derived from an EMBL/GenBank/DDBJ whole genome shotgun (WGS) entry which is preliminary data.</text>
</comment>
<reference evidence="3 4" key="1">
    <citation type="submission" date="2011-11" db="EMBL/GenBank/DDBJ databases">
        <title>The Genome Sequence of Myroides odoratimimus CIP 101113.</title>
        <authorList>
            <person name="Earl A."/>
            <person name="Ward D."/>
            <person name="Feldgarden M."/>
            <person name="Gevers D."/>
            <person name="Huys G."/>
            <person name="Young S.K."/>
            <person name="Zeng Q."/>
            <person name="Gargeya S."/>
            <person name="Fitzgerald M."/>
            <person name="Haas B."/>
            <person name="Abouelleil A."/>
            <person name="Alvarado L."/>
            <person name="Arachchi H.M."/>
            <person name="Berlin A."/>
            <person name="Brown A."/>
            <person name="Chapman S.B."/>
            <person name="Chen Z."/>
            <person name="Dunbar C."/>
            <person name="Freedman E."/>
            <person name="Gearin G."/>
            <person name="Goldberg J."/>
            <person name="Griggs A."/>
            <person name="Gujja S."/>
            <person name="Heiman D."/>
            <person name="Howarth C."/>
            <person name="Larson L."/>
            <person name="Lui A."/>
            <person name="MacDonald P.J.P."/>
            <person name="Montmayeur A."/>
            <person name="Murphy C."/>
            <person name="Neiman D."/>
            <person name="Pearson M."/>
            <person name="Priest M."/>
            <person name="Roberts A."/>
            <person name="Saif S."/>
            <person name="Shea T."/>
            <person name="Shenoy N."/>
            <person name="Sisk P."/>
            <person name="Stolte C."/>
            <person name="Sykes S."/>
            <person name="Wortman J."/>
            <person name="Nusbaum C."/>
            <person name="Birren B."/>
        </authorList>
    </citation>
    <scope>NUCLEOTIDE SEQUENCE [LARGE SCALE GENOMIC DNA]</scope>
    <source>
        <strain evidence="3 4">CIP 101113</strain>
    </source>
</reference>
<organism evidence="3 4">
    <name type="scientific">Myroides odoratimimus CIP 101113</name>
    <dbReference type="NCBI Taxonomy" id="883154"/>
    <lineage>
        <taxon>Bacteria</taxon>
        <taxon>Pseudomonadati</taxon>
        <taxon>Bacteroidota</taxon>
        <taxon>Flavobacteriia</taxon>
        <taxon>Flavobacteriales</taxon>
        <taxon>Flavobacteriaceae</taxon>
        <taxon>Myroides</taxon>
    </lineage>
</organism>
<keyword evidence="1" id="KW-1133">Transmembrane helix</keyword>
<dbReference type="GeneID" id="66974789"/>
<evidence type="ECO:0000313" key="4">
    <source>
        <dbReference type="Proteomes" id="UP000004834"/>
    </source>
</evidence>
<evidence type="ECO:0000313" key="3">
    <source>
        <dbReference type="EMBL" id="EHO14773.1"/>
    </source>
</evidence>
<dbReference type="PANTHER" id="PTHR28008:SF1">
    <property type="entry name" value="DOMAIN PROTEIN, PUTATIVE (AFU_ORTHOLOGUE AFUA_3G10980)-RELATED"/>
    <property type="match status" value="1"/>
</dbReference>
<sequence length="126" mass="14435">MGRKTFFVLGILWTGLVLAGCLLDSDTIAKAPRFDIPYKDKVAHFTFYFVFSIIWFVYLVKSKPNRSRIWVSILIFTIASLMGGTVELLQYYFTSSRSAEWADELANCLGSLFGVLLCLTLFRRKK</sequence>
<dbReference type="PANTHER" id="PTHR28008">
    <property type="entry name" value="DOMAIN PROTEIN, PUTATIVE (AFU_ORTHOLOGUE AFUA_3G10980)-RELATED"/>
    <property type="match status" value="1"/>
</dbReference>
<protein>
    <recommendedName>
        <fullName evidence="2">VanZ-like domain-containing protein</fullName>
    </recommendedName>
</protein>
<dbReference type="Pfam" id="PF04892">
    <property type="entry name" value="VanZ"/>
    <property type="match status" value="1"/>
</dbReference>
<dbReference type="PROSITE" id="PS51257">
    <property type="entry name" value="PROKAR_LIPOPROTEIN"/>
    <property type="match status" value="1"/>
</dbReference>
<dbReference type="Proteomes" id="UP000004834">
    <property type="component" value="Unassembled WGS sequence"/>
</dbReference>
<dbReference type="InterPro" id="IPR006976">
    <property type="entry name" value="VanZ-like"/>
</dbReference>
<name>A0AAV3F6J5_9FLAO</name>
<feature type="domain" description="VanZ-like" evidence="2">
    <location>
        <begin position="40"/>
        <end position="120"/>
    </location>
</feature>
<dbReference type="EMBL" id="AGEE01000005">
    <property type="protein sequence ID" value="EHO14773.1"/>
    <property type="molecule type" value="Genomic_DNA"/>
</dbReference>
<keyword evidence="1" id="KW-0812">Transmembrane</keyword>
<evidence type="ECO:0000259" key="2">
    <source>
        <dbReference type="Pfam" id="PF04892"/>
    </source>
</evidence>
<proteinExistence type="predicted"/>
<feature type="transmembrane region" description="Helical" evidence="1">
    <location>
        <begin position="69"/>
        <end position="92"/>
    </location>
</feature>
<feature type="transmembrane region" description="Helical" evidence="1">
    <location>
        <begin position="104"/>
        <end position="122"/>
    </location>
</feature>
<keyword evidence="1" id="KW-0472">Membrane</keyword>
<dbReference type="AlphaFoldDB" id="A0AAV3F6J5"/>
<feature type="transmembrane region" description="Helical" evidence="1">
    <location>
        <begin position="43"/>
        <end position="60"/>
    </location>
</feature>
<evidence type="ECO:0000256" key="1">
    <source>
        <dbReference type="SAM" id="Phobius"/>
    </source>
</evidence>
<dbReference type="NCBIfam" id="NF037970">
    <property type="entry name" value="vanZ_1"/>
    <property type="match status" value="1"/>
</dbReference>